<proteinExistence type="predicted"/>
<keyword evidence="3" id="KW-1185">Reference proteome</keyword>
<dbReference type="InterPro" id="IPR020864">
    <property type="entry name" value="MACPF"/>
</dbReference>
<dbReference type="InParanoid" id="A0A1B7MW07"/>
<name>A0A1B7MW07_9AGAM</name>
<evidence type="ECO:0000313" key="3">
    <source>
        <dbReference type="Proteomes" id="UP000092154"/>
    </source>
</evidence>
<dbReference type="STRING" id="1314800.A0A1B7MW07"/>
<dbReference type="EMBL" id="KV448393">
    <property type="protein sequence ID" value="OAX36798.1"/>
    <property type="molecule type" value="Genomic_DNA"/>
</dbReference>
<reference evidence="2 3" key="1">
    <citation type="submission" date="2016-06" db="EMBL/GenBank/DDBJ databases">
        <title>Comparative genomics of the ectomycorrhizal sister species Rhizopogon vinicolor and Rhizopogon vesiculosus (Basidiomycota: Boletales) reveals a divergence of the mating type B locus.</title>
        <authorList>
            <consortium name="DOE Joint Genome Institute"/>
            <person name="Mujic A.B."/>
            <person name="Kuo A."/>
            <person name="Tritt A."/>
            <person name="Lipzen A."/>
            <person name="Chen C."/>
            <person name="Johnson J."/>
            <person name="Sharma A."/>
            <person name="Barry K."/>
            <person name="Grigoriev I.V."/>
            <person name="Spatafora J.W."/>
        </authorList>
    </citation>
    <scope>NUCLEOTIDE SEQUENCE [LARGE SCALE GENOMIC DNA]</scope>
    <source>
        <strain evidence="2 3">AM-OR11-026</strain>
    </source>
</reference>
<dbReference type="Proteomes" id="UP000092154">
    <property type="component" value="Unassembled WGS sequence"/>
</dbReference>
<organism evidence="2 3">
    <name type="scientific">Rhizopogon vinicolor AM-OR11-026</name>
    <dbReference type="NCBI Taxonomy" id="1314800"/>
    <lineage>
        <taxon>Eukaryota</taxon>
        <taxon>Fungi</taxon>
        <taxon>Dikarya</taxon>
        <taxon>Basidiomycota</taxon>
        <taxon>Agaricomycotina</taxon>
        <taxon>Agaricomycetes</taxon>
        <taxon>Agaricomycetidae</taxon>
        <taxon>Boletales</taxon>
        <taxon>Suillineae</taxon>
        <taxon>Rhizopogonaceae</taxon>
        <taxon>Rhizopogon</taxon>
    </lineage>
</organism>
<gene>
    <name evidence="2" type="ORF">K503DRAFT_801742</name>
</gene>
<protein>
    <recommendedName>
        <fullName evidence="1">MACPF domain-containing protein</fullName>
    </recommendedName>
</protein>
<evidence type="ECO:0000259" key="1">
    <source>
        <dbReference type="PROSITE" id="PS51412"/>
    </source>
</evidence>
<dbReference type="AlphaFoldDB" id="A0A1B7MW07"/>
<evidence type="ECO:0000313" key="2">
    <source>
        <dbReference type="EMBL" id="OAX36798.1"/>
    </source>
</evidence>
<sequence length="470" mass="52707">MTTLRQTHLQASSQHSQSMIPVLPVLPVLPALQWLGYGLDLTTLRPFDLEAILETVKRKNRIIDIEKDKTIYSVTIDGMNFPIPRCISVSQNINSQTDTRIYKNGAEAVNAMRQDVALASRFLAVTSTDVSNYPLDRWFPAADQFSLYYFHADNYLAGLQEYLDFLNESALREGVSRLPRPFTPDKEATVLAYKTFFNTYGSHVITNASYGARFLMNVWASNSHADVNENFNRDATAMVKGINDSWKYDQSVYQEIQYQTFNRLSQSWFTAYGGDPLLASALSTNQIDQDTFNKWSDSTTSNPDLVHIQTMPLWSLLQEADSKELRDRADDVQHAFQYLTSPQGKEFTTFFTFEVEATWAELGLLIPSTVVVGGDSVDVIPPSGMVLGPTKLRWETGSNNKTRFVSILTFTNDGTPIDFNITCEGGKAKVTIAGTEYVNDGGEGKTKWFYQVPVTKVAQTRGHSSMKIGT</sequence>
<dbReference type="PROSITE" id="PS51412">
    <property type="entry name" value="MACPF_2"/>
    <property type="match status" value="1"/>
</dbReference>
<feature type="domain" description="MACPF" evidence="1">
    <location>
        <begin position="18"/>
        <end position="347"/>
    </location>
</feature>
<dbReference type="OrthoDB" id="4250793at2759"/>
<accession>A0A1B7MW07</accession>
<dbReference type="Pfam" id="PF01823">
    <property type="entry name" value="MACPF"/>
    <property type="match status" value="1"/>
</dbReference>